<dbReference type="GO" id="GO:0005840">
    <property type="term" value="C:ribosome"/>
    <property type="evidence" value="ECO:0007669"/>
    <property type="project" value="UniProtKB-KW"/>
</dbReference>
<dbReference type="InterPro" id="IPR036838">
    <property type="entry name" value="Ribosomal_uS10_dom_sf"/>
</dbReference>
<evidence type="ECO:0000256" key="4">
    <source>
        <dbReference type="ARBA" id="ARBA00035261"/>
    </source>
</evidence>
<protein>
    <recommendedName>
        <fullName evidence="4">Small ribosomal subunit protein uS10m</fullName>
    </recommendedName>
    <alternativeName>
        <fullName evidence="5">37S ribosomal protein S10, mitochondrial</fullName>
    </alternativeName>
    <alternativeName>
        <fullName evidence="6">Mitochondrial ribosomal small subunit protein 10</fullName>
    </alternativeName>
</protein>
<dbReference type="STRING" id="2656787.A0A370TI82"/>
<dbReference type="GO" id="GO:0006412">
    <property type="term" value="P:translation"/>
    <property type="evidence" value="ECO:0007669"/>
    <property type="project" value="InterPro"/>
</dbReference>
<dbReference type="EMBL" id="NPIC01000006">
    <property type="protein sequence ID" value="RDL35068.1"/>
    <property type="molecule type" value="Genomic_DNA"/>
</dbReference>
<sequence>MAASAPMRLPWRILTRSAAANPLIPASHHGRIQRPTNPPRAGVLCRYNSDLTTPPPGIQQVETETLRAPKQQSPPPPENETSQPAASAAEAQDLASSKPLEKDSETGLDFRLPRSVQAVYLRPLRRQAEYGVPSCDLQLRSYSVRNLEFFCDFALRAAYYLGLPAYGPVPLPRIVERWTVPRSSFIFKKSQENFERRTVRRLIQIKDGNPETVEAWLAFLRKHAYYGIGMKANVFEFSKLDVGKNMDIEMEQMKDTVNETWEQVGIDRSRNRGKRMTTETIMEFINKENFRSATHGNAPLSKPPSPF</sequence>
<dbReference type="HAMAP" id="MF_00508">
    <property type="entry name" value="Ribosomal_uS10"/>
    <property type="match status" value="1"/>
</dbReference>
<proteinExistence type="inferred from homology"/>
<evidence type="ECO:0000256" key="5">
    <source>
        <dbReference type="ARBA" id="ARBA00042916"/>
    </source>
</evidence>
<dbReference type="FunFam" id="3.30.70.600:FF:000003">
    <property type="entry name" value="30S ribosomal protein S10"/>
    <property type="match status" value="1"/>
</dbReference>
<comment type="caution">
    <text evidence="9">The sequence shown here is derived from an EMBL/GenBank/DDBJ whole genome shotgun (WGS) entry which is preliminary data.</text>
</comment>
<keyword evidence="2" id="KW-0689">Ribosomal protein</keyword>
<dbReference type="GO" id="GO:0003735">
    <property type="term" value="F:structural constituent of ribosome"/>
    <property type="evidence" value="ECO:0007669"/>
    <property type="project" value="InterPro"/>
</dbReference>
<dbReference type="InterPro" id="IPR001848">
    <property type="entry name" value="Ribosomal_uS10"/>
</dbReference>
<organism evidence="9 10">
    <name type="scientific">Venustampulla echinocandica</name>
    <dbReference type="NCBI Taxonomy" id="2656787"/>
    <lineage>
        <taxon>Eukaryota</taxon>
        <taxon>Fungi</taxon>
        <taxon>Dikarya</taxon>
        <taxon>Ascomycota</taxon>
        <taxon>Pezizomycotina</taxon>
        <taxon>Leotiomycetes</taxon>
        <taxon>Helotiales</taxon>
        <taxon>Pleuroascaceae</taxon>
        <taxon>Venustampulla</taxon>
    </lineage>
</organism>
<feature type="domain" description="Small ribosomal subunit protein uS10" evidence="8">
    <location>
        <begin position="136"/>
        <end position="233"/>
    </location>
</feature>
<dbReference type="SUPFAM" id="SSF54999">
    <property type="entry name" value="Ribosomal protein S10"/>
    <property type="match status" value="1"/>
</dbReference>
<evidence type="ECO:0000256" key="1">
    <source>
        <dbReference type="ARBA" id="ARBA00007102"/>
    </source>
</evidence>
<dbReference type="GO" id="GO:1990904">
    <property type="term" value="C:ribonucleoprotein complex"/>
    <property type="evidence" value="ECO:0007669"/>
    <property type="project" value="UniProtKB-KW"/>
</dbReference>
<gene>
    <name evidence="9" type="ORF">BP5553_06999</name>
</gene>
<dbReference type="OrthoDB" id="366214at2759"/>
<evidence type="ECO:0000256" key="6">
    <source>
        <dbReference type="ARBA" id="ARBA00078476"/>
    </source>
</evidence>
<dbReference type="Gene3D" id="3.30.70.600">
    <property type="entry name" value="Ribosomal protein S10 domain"/>
    <property type="match status" value="1"/>
</dbReference>
<feature type="compositionally biased region" description="Low complexity" evidence="7">
    <location>
        <begin position="82"/>
        <end position="97"/>
    </location>
</feature>
<dbReference type="Pfam" id="PF00338">
    <property type="entry name" value="Ribosomal_S10"/>
    <property type="match status" value="1"/>
</dbReference>
<dbReference type="SMART" id="SM01403">
    <property type="entry name" value="Ribosomal_S10"/>
    <property type="match status" value="1"/>
</dbReference>
<comment type="similarity">
    <text evidence="1">Belongs to the universal ribosomal protein uS10 family.</text>
</comment>
<reference evidence="9 10" key="1">
    <citation type="journal article" date="2018" name="IMA Fungus">
        <title>IMA Genome-F 9: Draft genome sequence of Annulohypoxylon stygium, Aspergillus mulundensis, Berkeleyomyces basicola (syn. Thielaviopsis basicola), Ceratocystis smalleyi, two Cercospora beticola strains, Coleophoma cylindrospora, Fusarium fracticaudum, Phialophora cf. hyalina, and Morchella septimelata.</title>
        <authorList>
            <person name="Wingfield B.D."/>
            <person name="Bills G.F."/>
            <person name="Dong Y."/>
            <person name="Huang W."/>
            <person name="Nel W.J."/>
            <person name="Swalarsk-Parry B.S."/>
            <person name="Vaghefi N."/>
            <person name="Wilken P.M."/>
            <person name="An Z."/>
            <person name="de Beer Z.W."/>
            <person name="De Vos L."/>
            <person name="Chen L."/>
            <person name="Duong T.A."/>
            <person name="Gao Y."/>
            <person name="Hammerbacher A."/>
            <person name="Kikkert J.R."/>
            <person name="Li Y."/>
            <person name="Li H."/>
            <person name="Li K."/>
            <person name="Li Q."/>
            <person name="Liu X."/>
            <person name="Ma X."/>
            <person name="Naidoo K."/>
            <person name="Pethybridge S.J."/>
            <person name="Sun J."/>
            <person name="Steenkamp E.T."/>
            <person name="van der Nest M.A."/>
            <person name="van Wyk S."/>
            <person name="Wingfield M.J."/>
            <person name="Xiong C."/>
            <person name="Yue Q."/>
            <person name="Zhang X."/>
        </authorList>
    </citation>
    <scope>NUCLEOTIDE SEQUENCE [LARGE SCALE GENOMIC DNA]</scope>
    <source>
        <strain evidence="9 10">BP 5553</strain>
    </source>
</reference>
<evidence type="ECO:0000313" key="9">
    <source>
        <dbReference type="EMBL" id="RDL35068.1"/>
    </source>
</evidence>
<feature type="region of interest" description="Disordered" evidence="7">
    <location>
        <begin position="25"/>
        <end position="106"/>
    </location>
</feature>
<keyword evidence="3" id="KW-0687">Ribonucleoprotein</keyword>
<dbReference type="PANTHER" id="PTHR11700">
    <property type="entry name" value="30S RIBOSOMAL PROTEIN S10 FAMILY MEMBER"/>
    <property type="match status" value="1"/>
</dbReference>
<name>A0A370TI82_9HELO</name>
<dbReference type="GeneID" id="43599848"/>
<dbReference type="RefSeq" id="XP_031867891.1">
    <property type="nucleotide sequence ID" value="XM_032015622.1"/>
</dbReference>
<evidence type="ECO:0000259" key="8">
    <source>
        <dbReference type="SMART" id="SM01403"/>
    </source>
</evidence>
<evidence type="ECO:0000256" key="3">
    <source>
        <dbReference type="ARBA" id="ARBA00023274"/>
    </source>
</evidence>
<evidence type="ECO:0000256" key="7">
    <source>
        <dbReference type="SAM" id="MobiDB-lite"/>
    </source>
</evidence>
<evidence type="ECO:0000256" key="2">
    <source>
        <dbReference type="ARBA" id="ARBA00022980"/>
    </source>
</evidence>
<accession>A0A370TI82</accession>
<dbReference type="AlphaFoldDB" id="A0A370TI82"/>
<dbReference type="Proteomes" id="UP000254866">
    <property type="component" value="Unassembled WGS sequence"/>
</dbReference>
<dbReference type="InterPro" id="IPR027486">
    <property type="entry name" value="Ribosomal_uS10_dom"/>
</dbReference>
<evidence type="ECO:0000313" key="10">
    <source>
        <dbReference type="Proteomes" id="UP000254866"/>
    </source>
</evidence>
<keyword evidence="10" id="KW-1185">Reference proteome</keyword>